<dbReference type="InterPro" id="IPR005467">
    <property type="entry name" value="His_kinase_dom"/>
</dbReference>
<dbReference type="EC" id="2.7.13.3" evidence="3"/>
<dbReference type="SUPFAM" id="SSF55874">
    <property type="entry name" value="ATPase domain of HSP90 chaperone/DNA topoisomerase II/histidine kinase"/>
    <property type="match status" value="1"/>
</dbReference>
<sequence>MATPPKSKHRLGMRLGIWARRVRLGRKLAVLLAVGALISGLLTMAALFETGPFRPSPDLAFVYLNLDLAFLLALSIVVGRRLVQIYAERRSGRAGSRLQSRLVLSFAVLAVVPTVLVGTFSAIFFHNGLQGWFSNRVGTAVHESLVVAEAYLKEHQQALATDALSMAHDVTRNWDTLYVSTPRMDNFMRQQSLQRGLSEAVIFNETGDVLARAGFTFSLQYEDVPMWALEKARRGEVALLTSGGDDRVRALIRLDVLAPGENFLYIGRFVDATVIGHIEQAQEAVQAYQALEIERWDFELTFTLVYILVSLLLLLTAMWLGLSLSNQLVQPVSELISAAEKVGEGNLSAKVPEYAYADEMSVLSRAFNRMLIQLAEQRESLLDANQQLDQRRRFTEAVLTGVSAGVLGLDAVGRVRAVNPSAAELLGFDASAAVGHMLGELSPELDSAFTEMRHATGRAIQKPVSIRRDGPERVLLVRVGTEFAGLDVIGYVLTFDDVTELQTAQRAAAWSDVARRIAHEIKNPLTPIQLSAERLQHKYLPQLAEGGETFRALTDTIVRQVGDIRRLVDEFSSFARMPTPQFARENLPLLVQQAVELQKAAYPHVAFSLTLPPRPMIVECDRGLIAQCLTNILKNAIESIEERHKTKPEPGGEVAVSVRGEGEGVRVEIRDNGIGLPTQGRERLTDPYVTTRAKGTGLGLAIVKKIMEDHGGRITLADARAAAGENASGLDTGHELQPTQGARIILEFPAASAAAEALPQREAPKA</sequence>
<comment type="catalytic activity">
    <reaction evidence="1">
        <text>ATP + protein L-histidine = ADP + protein N-phospho-L-histidine.</text>
        <dbReference type="EC" id="2.7.13.3"/>
    </reaction>
</comment>
<dbReference type="PANTHER" id="PTHR42878:SF7">
    <property type="entry name" value="SENSOR HISTIDINE KINASE GLRK"/>
    <property type="match status" value="1"/>
</dbReference>
<evidence type="ECO:0000256" key="6">
    <source>
        <dbReference type="ARBA" id="ARBA00022679"/>
    </source>
</evidence>
<dbReference type="EMBL" id="FLUO01000001">
    <property type="protein sequence ID" value="SBV94839.1"/>
    <property type="molecule type" value="Genomic_DNA"/>
</dbReference>
<dbReference type="Pfam" id="PF00512">
    <property type="entry name" value="HisKA"/>
    <property type="match status" value="1"/>
</dbReference>
<dbReference type="Gene3D" id="1.10.287.130">
    <property type="match status" value="1"/>
</dbReference>
<dbReference type="CDD" id="cd00130">
    <property type="entry name" value="PAS"/>
    <property type="match status" value="1"/>
</dbReference>
<protein>
    <recommendedName>
        <fullName evidence="3">histidine kinase</fullName>
        <ecNumber evidence="3">2.7.13.3</ecNumber>
    </recommendedName>
</protein>
<dbReference type="NCBIfam" id="TIGR00229">
    <property type="entry name" value="sensory_box"/>
    <property type="match status" value="1"/>
</dbReference>
<dbReference type="InterPro" id="IPR013767">
    <property type="entry name" value="PAS_fold"/>
</dbReference>
<dbReference type="InterPro" id="IPR003594">
    <property type="entry name" value="HATPase_dom"/>
</dbReference>
<dbReference type="AlphaFoldDB" id="A0A212J5U0"/>
<keyword evidence="10" id="KW-0067">ATP-binding</keyword>
<evidence type="ECO:0000256" key="9">
    <source>
        <dbReference type="ARBA" id="ARBA00022777"/>
    </source>
</evidence>
<dbReference type="SMART" id="SM00304">
    <property type="entry name" value="HAMP"/>
    <property type="match status" value="1"/>
</dbReference>
<dbReference type="CDD" id="cd06225">
    <property type="entry name" value="HAMP"/>
    <property type="match status" value="1"/>
</dbReference>
<dbReference type="SMART" id="SM00387">
    <property type="entry name" value="HATPase_c"/>
    <property type="match status" value="1"/>
</dbReference>
<feature type="domain" description="HAMP" evidence="17">
    <location>
        <begin position="326"/>
        <end position="379"/>
    </location>
</feature>
<accession>A0A212J5U0</accession>
<dbReference type="InterPro" id="IPR036097">
    <property type="entry name" value="HisK_dim/P_sf"/>
</dbReference>
<name>A0A212J5U0_9PROT</name>
<evidence type="ECO:0000256" key="2">
    <source>
        <dbReference type="ARBA" id="ARBA00004651"/>
    </source>
</evidence>
<feature type="domain" description="Histidine kinase" evidence="15">
    <location>
        <begin position="516"/>
        <end position="752"/>
    </location>
</feature>
<keyword evidence="12" id="KW-0902">Two-component regulatory system</keyword>
<feature type="transmembrane region" description="Helical" evidence="14">
    <location>
        <begin position="28"/>
        <end position="48"/>
    </location>
</feature>
<dbReference type="SUPFAM" id="SSF55785">
    <property type="entry name" value="PYP-like sensor domain (PAS domain)"/>
    <property type="match status" value="1"/>
</dbReference>
<keyword evidence="13 14" id="KW-0472">Membrane</keyword>
<dbReference type="InterPro" id="IPR045671">
    <property type="entry name" value="NtrY-like_N"/>
</dbReference>
<dbReference type="SMART" id="SM00388">
    <property type="entry name" value="HisKA"/>
    <property type="match status" value="1"/>
</dbReference>
<dbReference type="Gene3D" id="3.30.565.10">
    <property type="entry name" value="Histidine kinase-like ATPase, C-terminal domain"/>
    <property type="match status" value="1"/>
</dbReference>
<feature type="domain" description="PAS" evidence="16">
    <location>
        <begin position="391"/>
        <end position="463"/>
    </location>
</feature>
<dbReference type="Pfam" id="PF19312">
    <property type="entry name" value="NtrY_N"/>
    <property type="match status" value="1"/>
</dbReference>
<dbReference type="InterPro" id="IPR036890">
    <property type="entry name" value="HATPase_C_sf"/>
</dbReference>
<dbReference type="PROSITE" id="PS50885">
    <property type="entry name" value="HAMP"/>
    <property type="match status" value="1"/>
</dbReference>
<dbReference type="Gene3D" id="6.10.340.10">
    <property type="match status" value="1"/>
</dbReference>
<keyword evidence="9" id="KW-0418">Kinase</keyword>
<keyword evidence="6 18" id="KW-0808">Transferase</keyword>
<dbReference type="PANTHER" id="PTHR42878">
    <property type="entry name" value="TWO-COMPONENT HISTIDINE KINASE"/>
    <property type="match status" value="1"/>
</dbReference>
<dbReference type="PROSITE" id="PS50112">
    <property type="entry name" value="PAS"/>
    <property type="match status" value="1"/>
</dbReference>
<evidence type="ECO:0000256" key="5">
    <source>
        <dbReference type="ARBA" id="ARBA00022553"/>
    </source>
</evidence>
<dbReference type="Pfam" id="PF02518">
    <property type="entry name" value="HATPase_c"/>
    <property type="match status" value="1"/>
</dbReference>
<dbReference type="GO" id="GO:0006355">
    <property type="term" value="P:regulation of DNA-templated transcription"/>
    <property type="evidence" value="ECO:0007669"/>
    <property type="project" value="InterPro"/>
</dbReference>
<dbReference type="PIRSF" id="PIRSF037532">
    <property type="entry name" value="STHK_NtrY"/>
    <property type="match status" value="1"/>
</dbReference>
<evidence type="ECO:0000256" key="11">
    <source>
        <dbReference type="ARBA" id="ARBA00022989"/>
    </source>
</evidence>
<dbReference type="PROSITE" id="PS50109">
    <property type="entry name" value="HIS_KIN"/>
    <property type="match status" value="1"/>
</dbReference>
<keyword evidence="11 14" id="KW-1133">Transmembrane helix</keyword>
<dbReference type="GO" id="GO:0000156">
    <property type="term" value="F:phosphorelay response regulator activity"/>
    <property type="evidence" value="ECO:0007669"/>
    <property type="project" value="TreeGrafter"/>
</dbReference>
<dbReference type="InterPro" id="IPR000014">
    <property type="entry name" value="PAS"/>
</dbReference>
<evidence type="ECO:0000256" key="1">
    <source>
        <dbReference type="ARBA" id="ARBA00000085"/>
    </source>
</evidence>
<evidence type="ECO:0000256" key="13">
    <source>
        <dbReference type="ARBA" id="ARBA00023136"/>
    </source>
</evidence>
<dbReference type="GO" id="GO:0000155">
    <property type="term" value="F:phosphorelay sensor kinase activity"/>
    <property type="evidence" value="ECO:0007669"/>
    <property type="project" value="InterPro"/>
</dbReference>
<evidence type="ECO:0000259" key="17">
    <source>
        <dbReference type="PROSITE" id="PS50885"/>
    </source>
</evidence>
<dbReference type="SUPFAM" id="SSF47384">
    <property type="entry name" value="Homodimeric domain of signal transducing histidine kinase"/>
    <property type="match status" value="1"/>
</dbReference>
<gene>
    <name evidence="18" type="ORF">KL86APRO_10560</name>
</gene>
<dbReference type="InterPro" id="IPR017232">
    <property type="entry name" value="NtrY"/>
</dbReference>
<dbReference type="GO" id="GO:0030295">
    <property type="term" value="F:protein kinase activator activity"/>
    <property type="evidence" value="ECO:0007669"/>
    <property type="project" value="TreeGrafter"/>
</dbReference>
<evidence type="ECO:0000256" key="10">
    <source>
        <dbReference type="ARBA" id="ARBA00022840"/>
    </source>
</evidence>
<dbReference type="GO" id="GO:0005886">
    <property type="term" value="C:plasma membrane"/>
    <property type="evidence" value="ECO:0007669"/>
    <property type="project" value="UniProtKB-SubCell"/>
</dbReference>
<keyword evidence="5" id="KW-0597">Phosphoprotein</keyword>
<keyword evidence="8" id="KW-0547">Nucleotide-binding</keyword>
<dbReference type="CDD" id="cd00082">
    <property type="entry name" value="HisKA"/>
    <property type="match status" value="1"/>
</dbReference>
<evidence type="ECO:0000256" key="8">
    <source>
        <dbReference type="ARBA" id="ARBA00022741"/>
    </source>
</evidence>
<evidence type="ECO:0000256" key="3">
    <source>
        <dbReference type="ARBA" id="ARBA00012438"/>
    </source>
</evidence>
<dbReference type="GO" id="GO:0007234">
    <property type="term" value="P:osmosensory signaling via phosphorelay pathway"/>
    <property type="evidence" value="ECO:0007669"/>
    <property type="project" value="TreeGrafter"/>
</dbReference>
<dbReference type="InterPro" id="IPR035965">
    <property type="entry name" value="PAS-like_dom_sf"/>
</dbReference>
<dbReference type="Pfam" id="PF00672">
    <property type="entry name" value="HAMP"/>
    <property type="match status" value="1"/>
</dbReference>
<dbReference type="PRINTS" id="PR00344">
    <property type="entry name" value="BCTRLSENSOR"/>
</dbReference>
<evidence type="ECO:0000256" key="14">
    <source>
        <dbReference type="SAM" id="Phobius"/>
    </source>
</evidence>
<evidence type="ECO:0000259" key="16">
    <source>
        <dbReference type="PROSITE" id="PS50112"/>
    </source>
</evidence>
<dbReference type="Pfam" id="PF00989">
    <property type="entry name" value="PAS"/>
    <property type="match status" value="1"/>
</dbReference>
<feature type="transmembrane region" description="Helical" evidence="14">
    <location>
        <begin position="103"/>
        <end position="125"/>
    </location>
</feature>
<proteinExistence type="predicted"/>
<dbReference type="GO" id="GO:0005524">
    <property type="term" value="F:ATP binding"/>
    <property type="evidence" value="ECO:0007669"/>
    <property type="project" value="UniProtKB-KW"/>
</dbReference>
<dbReference type="InterPro" id="IPR003661">
    <property type="entry name" value="HisK_dim/P_dom"/>
</dbReference>
<dbReference type="InterPro" id="IPR050351">
    <property type="entry name" value="BphY/WalK/GraS-like"/>
</dbReference>
<keyword evidence="4" id="KW-1003">Cell membrane</keyword>
<keyword evidence="7 14" id="KW-0812">Transmembrane</keyword>
<organism evidence="18">
    <name type="scientific">uncultured Alphaproteobacteria bacterium</name>
    <dbReference type="NCBI Taxonomy" id="91750"/>
    <lineage>
        <taxon>Bacteria</taxon>
        <taxon>Pseudomonadati</taxon>
        <taxon>Pseudomonadota</taxon>
        <taxon>Alphaproteobacteria</taxon>
        <taxon>environmental samples</taxon>
    </lineage>
</organism>
<dbReference type="Gene3D" id="3.30.450.20">
    <property type="entry name" value="PAS domain"/>
    <property type="match status" value="1"/>
</dbReference>
<reference evidence="18" key="1">
    <citation type="submission" date="2016-04" db="EMBL/GenBank/DDBJ databases">
        <authorList>
            <person name="Evans L.H."/>
            <person name="Alamgir A."/>
            <person name="Owens N."/>
            <person name="Weber N.D."/>
            <person name="Virtaneva K."/>
            <person name="Barbian K."/>
            <person name="Babar A."/>
            <person name="Rosenke K."/>
        </authorList>
    </citation>
    <scope>NUCLEOTIDE SEQUENCE</scope>
    <source>
        <strain evidence="18">86</strain>
    </source>
</reference>
<evidence type="ECO:0000313" key="18">
    <source>
        <dbReference type="EMBL" id="SBV94839.1"/>
    </source>
</evidence>
<dbReference type="InterPro" id="IPR003660">
    <property type="entry name" value="HAMP_dom"/>
</dbReference>
<comment type="subcellular location">
    <subcellularLocation>
        <location evidence="2">Cell membrane</location>
        <topology evidence="2">Multi-pass membrane protein</topology>
    </subcellularLocation>
</comment>
<dbReference type="InterPro" id="IPR004358">
    <property type="entry name" value="Sig_transdc_His_kin-like_C"/>
</dbReference>
<dbReference type="SUPFAM" id="SSF158472">
    <property type="entry name" value="HAMP domain-like"/>
    <property type="match status" value="1"/>
</dbReference>
<evidence type="ECO:0000259" key="15">
    <source>
        <dbReference type="PROSITE" id="PS50109"/>
    </source>
</evidence>
<feature type="transmembrane region" description="Helical" evidence="14">
    <location>
        <begin position="60"/>
        <end position="83"/>
    </location>
</feature>
<evidence type="ECO:0000256" key="7">
    <source>
        <dbReference type="ARBA" id="ARBA00022692"/>
    </source>
</evidence>
<evidence type="ECO:0000256" key="4">
    <source>
        <dbReference type="ARBA" id="ARBA00022475"/>
    </source>
</evidence>
<evidence type="ECO:0000256" key="12">
    <source>
        <dbReference type="ARBA" id="ARBA00023012"/>
    </source>
</evidence>
<dbReference type="SMART" id="SM00091">
    <property type="entry name" value="PAS"/>
    <property type="match status" value="1"/>
</dbReference>